<evidence type="ECO:0000259" key="6">
    <source>
        <dbReference type="Pfam" id="PF01636"/>
    </source>
</evidence>
<keyword evidence="3" id="KW-0547">Nucleotide-binding</keyword>
<sequence length="328" mass="37582">MIKLNTNIDSLTSYLKSKNWLKEDEVITALEKPGEGNMNFTLRVITKARTFIIKQSREYVEKYPQVAAPAERVLREAEFYELIETVPTLKEMMPTLIGLDKENSVMVMDDLGNGSDFTYLYQEGKVFLEEDLFAVIDFIATLHTSISTDTCPYKITNCEMRELNHEHIFNYPYLKDNGINLDDVLPGLQQEANVFIEDEILKTEVQKLGKLYLKDGDILLHGDYFPGSWLATVSGVKIIDPEFCFFGLAEFEIGVTLAHLKMADQPNDIIKKAIDRYTSLADLNVELCYKYMAVEMLRRIIGLAQLPLEIDLKKRVELLTEAREILVN</sequence>
<proteinExistence type="inferred from homology"/>
<dbReference type="Proteomes" id="UP000183257">
    <property type="component" value="Unassembled WGS sequence"/>
</dbReference>
<keyword evidence="5" id="KW-0067">ATP-binding</keyword>
<accession>A0A1K1QAR1</accession>
<feature type="domain" description="Aminoglycoside phosphotransferase" evidence="6">
    <location>
        <begin position="39"/>
        <end position="267"/>
    </location>
</feature>
<dbReference type="InterPro" id="IPR011009">
    <property type="entry name" value="Kinase-like_dom_sf"/>
</dbReference>
<dbReference type="STRING" id="76595.SAMN05660313_02517"/>
<organism evidence="7 8">
    <name type="scientific">Cellulophaga fucicola</name>
    <dbReference type="NCBI Taxonomy" id="76595"/>
    <lineage>
        <taxon>Bacteria</taxon>
        <taxon>Pseudomonadati</taxon>
        <taxon>Bacteroidota</taxon>
        <taxon>Flavobacteriia</taxon>
        <taxon>Flavobacteriales</taxon>
        <taxon>Flavobacteriaceae</taxon>
        <taxon>Cellulophaga</taxon>
    </lineage>
</organism>
<dbReference type="PANTHER" id="PTHR34273">
    <property type="entry name" value="METHYLTHIORIBOSE KINASE"/>
    <property type="match status" value="1"/>
</dbReference>
<comment type="similarity">
    <text evidence="1">Belongs to the methylthioribose kinase family.</text>
</comment>
<dbReference type="Gene3D" id="3.30.200.20">
    <property type="entry name" value="Phosphorylase Kinase, domain 1"/>
    <property type="match status" value="1"/>
</dbReference>
<evidence type="ECO:0000256" key="3">
    <source>
        <dbReference type="ARBA" id="ARBA00022741"/>
    </source>
</evidence>
<evidence type="ECO:0000313" key="8">
    <source>
        <dbReference type="Proteomes" id="UP000183257"/>
    </source>
</evidence>
<dbReference type="GO" id="GO:0016301">
    <property type="term" value="F:kinase activity"/>
    <property type="evidence" value="ECO:0007669"/>
    <property type="project" value="UniProtKB-KW"/>
</dbReference>
<dbReference type="Pfam" id="PF01636">
    <property type="entry name" value="APH"/>
    <property type="match status" value="1"/>
</dbReference>
<dbReference type="AlphaFoldDB" id="A0A1K1QAR1"/>
<dbReference type="OrthoDB" id="9777791at2"/>
<dbReference type="SUPFAM" id="SSF56112">
    <property type="entry name" value="Protein kinase-like (PK-like)"/>
    <property type="match status" value="1"/>
</dbReference>
<keyword evidence="4 7" id="KW-0418">Kinase</keyword>
<dbReference type="RefSeq" id="WP_072304145.1">
    <property type="nucleotide sequence ID" value="NZ_FPIY01000003.1"/>
</dbReference>
<keyword evidence="8" id="KW-1185">Reference proteome</keyword>
<keyword evidence="2" id="KW-0808">Transferase</keyword>
<evidence type="ECO:0000256" key="4">
    <source>
        <dbReference type="ARBA" id="ARBA00022777"/>
    </source>
</evidence>
<protein>
    <submittedName>
        <fullName evidence="7">5-methylthioribose kinase</fullName>
    </submittedName>
</protein>
<dbReference type="PANTHER" id="PTHR34273:SF2">
    <property type="entry name" value="METHYLTHIORIBOSE KINASE"/>
    <property type="match status" value="1"/>
</dbReference>
<dbReference type="Gene3D" id="3.90.1200.10">
    <property type="match status" value="1"/>
</dbReference>
<dbReference type="EMBL" id="FPIY01000003">
    <property type="protein sequence ID" value="SFW56813.1"/>
    <property type="molecule type" value="Genomic_DNA"/>
</dbReference>
<dbReference type="GO" id="GO:0005524">
    <property type="term" value="F:ATP binding"/>
    <property type="evidence" value="ECO:0007669"/>
    <property type="project" value="UniProtKB-KW"/>
</dbReference>
<reference evidence="8" key="1">
    <citation type="submission" date="2016-11" db="EMBL/GenBank/DDBJ databases">
        <authorList>
            <person name="Varghese N."/>
            <person name="Submissions S."/>
        </authorList>
    </citation>
    <scope>NUCLEOTIDE SEQUENCE [LARGE SCALE GENOMIC DNA]</scope>
    <source>
        <strain evidence="8">DSM 24786</strain>
    </source>
</reference>
<evidence type="ECO:0000256" key="2">
    <source>
        <dbReference type="ARBA" id="ARBA00022679"/>
    </source>
</evidence>
<evidence type="ECO:0000256" key="5">
    <source>
        <dbReference type="ARBA" id="ARBA00022840"/>
    </source>
</evidence>
<evidence type="ECO:0000256" key="1">
    <source>
        <dbReference type="ARBA" id="ARBA00010165"/>
    </source>
</evidence>
<evidence type="ECO:0000313" key="7">
    <source>
        <dbReference type="EMBL" id="SFW56813.1"/>
    </source>
</evidence>
<dbReference type="InterPro" id="IPR002575">
    <property type="entry name" value="Aminoglycoside_PTrfase"/>
</dbReference>
<name>A0A1K1QAR1_9FLAO</name>
<gene>
    <name evidence="7" type="ORF">SAMN05660313_02517</name>
</gene>